<gene>
    <name evidence="1" type="ORF">ONT19_10070</name>
</gene>
<reference evidence="1" key="1">
    <citation type="submission" date="2022-11" db="EMBL/GenBank/DDBJ databases">
        <title>Genomic repertoires linked with pathogenic potency of arthritogenic Prevotella copri isolated from the gut of rheumatoid arthritis patients.</title>
        <authorList>
            <person name="Nii T."/>
            <person name="Maeda Y."/>
            <person name="Motooka D."/>
            <person name="Naito M."/>
            <person name="Matsumoto Y."/>
            <person name="Ogawa T."/>
            <person name="Oguro-Igashira E."/>
            <person name="Kishikawa T."/>
            <person name="Yamashita M."/>
            <person name="Koizumi S."/>
            <person name="Kurakawa T."/>
            <person name="Okumura R."/>
            <person name="Kayama H."/>
            <person name="Murakami M."/>
            <person name="Sakaguchi T."/>
            <person name="Das B."/>
            <person name="Nakamura S."/>
            <person name="Okada Y."/>
            <person name="Kumanogoh A."/>
            <person name="Takeda K."/>
        </authorList>
    </citation>
    <scope>NUCLEOTIDE SEQUENCE</scope>
    <source>
        <strain evidence="1">H019-1</strain>
    </source>
</reference>
<evidence type="ECO:0008006" key="3">
    <source>
        <dbReference type="Google" id="ProtNLM"/>
    </source>
</evidence>
<dbReference type="AlphaFoldDB" id="A0AAW5U561"/>
<evidence type="ECO:0000313" key="1">
    <source>
        <dbReference type="EMBL" id="MCW4131920.1"/>
    </source>
</evidence>
<dbReference type="EMBL" id="JAPDVG010000001">
    <property type="protein sequence ID" value="MCW4131920.1"/>
    <property type="molecule type" value="Genomic_DNA"/>
</dbReference>
<accession>A0AAW5U561</accession>
<proteinExistence type="predicted"/>
<sequence length="66" mass="7792">MTTDYKVTELFCIIDEFCKYFEAENAGNLLEDSSDIKRRRRSVSLSDSEIMTILLYFIQKIEDKKS</sequence>
<organism evidence="1 2">
    <name type="scientific">Segatella copri</name>
    <dbReference type="NCBI Taxonomy" id="165179"/>
    <lineage>
        <taxon>Bacteria</taxon>
        <taxon>Pseudomonadati</taxon>
        <taxon>Bacteroidota</taxon>
        <taxon>Bacteroidia</taxon>
        <taxon>Bacteroidales</taxon>
        <taxon>Prevotellaceae</taxon>
        <taxon>Segatella</taxon>
    </lineage>
</organism>
<comment type="caution">
    <text evidence="1">The sequence shown here is derived from an EMBL/GenBank/DDBJ whole genome shotgun (WGS) entry which is preliminary data.</text>
</comment>
<evidence type="ECO:0000313" key="2">
    <source>
        <dbReference type="Proteomes" id="UP001209417"/>
    </source>
</evidence>
<name>A0AAW5U561_9BACT</name>
<dbReference type="Proteomes" id="UP001209417">
    <property type="component" value="Unassembled WGS sequence"/>
</dbReference>
<protein>
    <recommendedName>
        <fullName evidence="3">Transposase</fullName>
    </recommendedName>
</protein>